<keyword evidence="4 10" id="KW-0698">rRNA processing</keyword>
<dbReference type="PANTHER" id="PTHR30027">
    <property type="entry name" value="RIBOSOMAL RNA SMALL SUBUNIT METHYLTRANSFERASE E"/>
    <property type="match status" value="1"/>
</dbReference>
<dbReference type="PIRSF" id="PIRSF015601">
    <property type="entry name" value="MTase_slr0722"/>
    <property type="match status" value="1"/>
</dbReference>
<dbReference type="CDD" id="cd18084">
    <property type="entry name" value="RsmE-like"/>
    <property type="match status" value="1"/>
</dbReference>
<dbReference type="GO" id="GO:0070475">
    <property type="term" value="P:rRNA base methylation"/>
    <property type="evidence" value="ECO:0007669"/>
    <property type="project" value="TreeGrafter"/>
</dbReference>
<evidence type="ECO:0000256" key="1">
    <source>
        <dbReference type="ARBA" id="ARBA00004496"/>
    </source>
</evidence>
<sequence length="236" mass="27006">MNLVLLENEDFIDKNYVVIQGRRFKHLISVNKVAKNDRLACGLLNDKIGTGLITKISRDFLEMKIHLDTDPPKPLPLTLLLALPRPKMLKRIIESVTSMGVKQIYLINSWRVEKSFWQSPWLNEDHLRKQMVLGLEQSRDTVLPQIHQKRFFTRFVNEELPLISKNTLCMTAHPKTPTLCPSGVNKAITLAVGPEGGFIDIEVQTLEKQGFFSCHIGQRILKVETAVTYLISRLYS</sequence>
<keyword evidence="3 10" id="KW-0963">Cytoplasm</keyword>
<name>A0A1H2GBG7_9BACT</name>
<comment type="subcellular location">
    <subcellularLocation>
        <location evidence="1 10">Cytoplasm</location>
    </subcellularLocation>
</comment>
<dbReference type="GO" id="GO:0070042">
    <property type="term" value="F:rRNA (uridine-N3-)-methyltransferase activity"/>
    <property type="evidence" value="ECO:0007669"/>
    <property type="project" value="TreeGrafter"/>
</dbReference>
<dbReference type="AlphaFoldDB" id="A0A1H2GBG7"/>
<dbReference type="NCBIfam" id="NF008700">
    <property type="entry name" value="PRK11713.5-4"/>
    <property type="match status" value="1"/>
</dbReference>
<proteinExistence type="inferred from homology"/>
<keyword evidence="7 10" id="KW-0949">S-adenosyl-L-methionine</keyword>
<keyword evidence="6 10" id="KW-0808">Transferase</keyword>
<dbReference type="EMBL" id="FNLL01000005">
    <property type="protein sequence ID" value="SDU16812.1"/>
    <property type="molecule type" value="Genomic_DNA"/>
</dbReference>
<dbReference type="Proteomes" id="UP000199608">
    <property type="component" value="Unassembled WGS sequence"/>
</dbReference>
<organism evidence="12 13">
    <name type="scientific">Desulfobacula phenolica</name>
    <dbReference type="NCBI Taxonomy" id="90732"/>
    <lineage>
        <taxon>Bacteria</taxon>
        <taxon>Pseudomonadati</taxon>
        <taxon>Thermodesulfobacteriota</taxon>
        <taxon>Desulfobacteria</taxon>
        <taxon>Desulfobacterales</taxon>
        <taxon>Desulfobacteraceae</taxon>
        <taxon>Desulfobacula</taxon>
    </lineage>
</organism>
<evidence type="ECO:0000259" key="11">
    <source>
        <dbReference type="Pfam" id="PF04452"/>
    </source>
</evidence>
<keyword evidence="5 10" id="KW-0489">Methyltransferase</keyword>
<evidence type="ECO:0000256" key="7">
    <source>
        <dbReference type="ARBA" id="ARBA00022691"/>
    </source>
</evidence>
<protein>
    <recommendedName>
        <fullName evidence="10">Ribosomal RNA small subunit methyltransferase E</fullName>
        <ecNumber evidence="10">2.1.1.193</ecNumber>
    </recommendedName>
</protein>
<comment type="catalytic activity">
    <reaction evidence="9 10">
        <text>uridine(1498) in 16S rRNA + S-adenosyl-L-methionine = N(3)-methyluridine(1498) in 16S rRNA + S-adenosyl-L-homocysteine + H(+)</text>
        <dbReference type="Rhea" id="RHEA:42920"/>
        <dbReference type="Rhea" id="RHEA-COMP:10283"/>
        <dbReference type="Rhea" id="RHEA-COMP:10284"/>
        <dbReference type="ChEBI" id="CHEBI:15378"/>
        <dbReference type="ChEBI" id="CHEBI:57856"/>
        <dbReference type="ChEBI" id="CHEBI:59789"/>
        <dbReference type="ChEBI" id="CHEBI:65315"/>
        <dbReference type="ChEBI" id="CHEBI:74502"/>
        <dbReference type="EC" id="2.1.1.193"/>
    </reaction>
</comment>
<comment type="similarity">
    <text evidence="2 10">Belongs to the RNA methyltransferase RsmE family.</text>
</comment>
<dbReference type="EC" id="2.1.1.193" evidence="10"/>
<dbReference type="InterPro" id="IPR029026">
    <property type="entry name" value="tRNA_m1G_MTases_N"/>
</dbReference>
<evidence type="ECO:0000256" key="2">
    <source>
        <dbReference type="ARBA" id="ARBA00005528"/>
    </source>
</evidence>
<evidence type="ECO:0000313" key="13">
    <source>
        <dbReference type="Proteomes" id="UP000199608"/>
    </source>
</evidence>
<comment type="function">
    <text evidence="8 10">Specifically methylates the N3 position of the uracil ring of uridine 1498 (m3U1498) in 16S rRNA. Acts on the fully assembled 30S ribosomal subunit.</text>
</comment>
<evidence type="ECO:0000313" key="12">
    <source>
        <dbReference type="EMBL" id="SDU16812.1"/>
    </source>
</evidence>
<dbReference type="InterPro" id="IPR006700">
    <property type="entry name" value="RsmE"/>
</dbReference>
<gene>
    <name evidence="12" type="ORF">SAMN04487931_105104</name>
</gene>
<dbReference type="NCBIfam" id="TIGR00046">
    <property type="entry name" value="RsmE family RNA methyltransferase"/>
    <property type="match status" value="1"/>
</dbReference>
<reference evidence="13" key="1">
    <citation type="submission" date="2016-10" db="EMBL/GenBank/DDBJ databases">
        <authorList>
            <person name="Varghese N."/>
            <person name="Submissions S."/>
        </authorList>
    </citation>
    <scope>NUCLEOTIDE SEQUENCE [LARGE SCALE GENOMIC DNA]</scope>
    <source>
        <strain evidence="13">DSM 3384</strain>
    </source>
</reference>
<dbReference type="PANTHER" id="PTHR30027:SF3">
    <property type="entry name" value="16S RRNA (URACIL(1498)-N(3))-METHYLTRANSFERASE"/>
    <property type="match status" value="1"/>
</dbReference>
<dbReference type="Gene3D" id="3.40.1280.10">
    <property type="match status" value="1"/>
</dbReference>
<dbReference type="Pfam" id="PF04452">
    <property type="entry name" value="Methyltrans_RNA"/>
    <property type="match status" value="1"/>
</dbReference>
<dbReference type="InterPro" id="IPR029028">
    <property type="entry name" value="Alpha/beta_knot_MTases"/>
</dbReference>
<evidence type="ECO:0000256" key="8">
    <source>
        <dbReference type="ARBA" id="ARBA00025699"/>
    </source>
</evidence>
<evidence type="ECO:0000256" key="3">
    <source>
        <dbReference type="ARBA" id="ARBA00022490"/>
    </source>
</evidence>
<dbReference type="RefSeq" id="WP_092233280.1">
    <property type="nucleotide sequence ID" value="NZ_FNLL01000005.1"/>
</dbReference>
<dbReference type="SUPFAM" id="SSF75217">
    <property type="entry name" value="alpha/beta knot"/>
    <property type="match status" value="1"/>
</dbReference>
<evidence type="ECO:0000256" key="4">
    <source>
        <dbReference type="ARBA" id="ARBA00022552"/>
    </source>
</evidence>
<evidence type="ECO:0000256" key="5">
    <source>
        <dbReference type="ARBA" id="ARBA00022603"/>
    </source>
</evidence>
<dbReference type="InterPro" id="IPR046886">
    <property type="entry name" value="RsmE_MTase_dom"/>
</dbReference>
<evidence type="ECO:0000256" key="10">
    <source>
        <dbReference type="PIRNR" id="PIRNR015601"/>
    </source>
</evidence>
<evidence type="ECO:0000256" key="6">
    <source>
        <dbReference type="ARBA" id="ARBA00022679"/>
    </source>
</evidence>
<evidence type="ECO:0000256" key="9">
    <source>
        <dbReference type="ARBA" id="ARBA00047944"/>
    </source>
</evidence>
<dbReference type="GO" id="GO:0005737">
    <property type="term" value="C:cytoplasm"/>
    <property type="evidence" value="ECO:0007669"/>
    <property type="project" value="UniProtKB-SubCell"/>
</dbReference>
<feature type="domain" description="Ribosomal RNA small subunit methyltransferase E methyltransferase" evidence="11">
    <location>
        <begin position="72"/>
        <end position="234"/>
    </location>
</feature>
<keyword evidence="13" id="KW-1185">Reference proteome</keyword>
<accession>A0A1H2GBG7</accession>